<organism evidence="7">
    <name type="scientific">Tepidanaerobacter syntrophicus</name>
    <dbReference type="NCBI Taxonomy" id="224999"/>
    <lineage>
        <taxon>Bacteria</taxon>
        <taxon>Bacillati</taxon>
        <taxon>Bacillota</taxon>
        <taxon>Clostridia</taxon>
        <taxon>Thermosediminibacterales</taxon>
        <taxon>Tepidanaerobacteraceae</taxon>
        <taxon>Tepidanaerobacter</taxon>
    </lineage>
</organism>
<evidence type="ECO:0000256" key="3">
    <source>
        <dbReference type="ARBA" id="ARBA00022801"/>
    </source>
</evidence>
<dbReference type="Proteomes" id="UP000062160">
    <property type="component" value="Unassembled WGS sequence"/>
</dbReference>
<accession>A0A0U9HH88</accession>
<evidence type="ECO:0000256" key="1">
    <source>
        <dbReference type="ARBA" id="ARBA00009625"/>
    </source>
</evidence>
<keyword evidence="7" id="KW-0418">Kinase</keyword>
<dbReference type="RefSeq" id="WP_059034030.1">
    <property type="nucleotide sequence ID" value="NZ_DF977003.1"/>
</dbReference>
<evidence type="ECO:0000256" key="5">
    <source>
        <dbReference type="ARBA" id="ARBA00023186"/>
    </source>
</evidence>
<dbReference type="GO" id="GO:0003924">
    <property type="term" value="F:GTPase activity"/>
    <property type="evidence" value="ECO:0007669"/>
    <property type="project" value="InterPro"/>
</dbReference>
<dbReference type="Gene3D" id="1.20.5.170">
    <property type="match status" value="1"/>
</dbReference>
<keyword evidence="4" id="KW-0342">GTP-binding</keyword>
<feature type="domain" description="AAA+ ATPase" evidence="6">
    <location>
        <begin position="42"/>
        <end position="211"/>
    </location>
</feature>
<dbReference type="InterPro" id="IPR052040">
    <property type="entry name" value="GTPase/Isobutyryl-CoA_mutase"/>
</dbReference>
<proteinExistence type="inferred from homology"/>
<evidence type="ECO:0000313" key="8">
    <source>
        <dbReference type="Proteomes" id="UP000062160"/>
    </source>
</evidence>
<reference evidence="7" key="1">
    <citation type="journal article" date="2016" name="Genome Announc.">
        <title>Draft Genome Sequence of the Syntrophic Lactate-Degrading Bacterium Tepidanaerobacter syntrophicus JLT.</title>
        <authorList>
            <person name="Matsuura N."/>
            <person name="Ohashi A."/>
            <person name="Tourlousse D.M."/>
            <person name="Sekiguchi Y."/>
        </authorList>
    </citation>
    <scope>NUCLEOTIDE SEQUENCE [LARGE SCALE GENOMIC DNA]</scope>
    <source>
        <strain evidence="7">JL</strain>
    </source>
</reference>
<evidence type="ECO:0000313" key="7">
    <source>
        <dbReference type="EMBL" id="GAQ26181.1"/>
    </source>
</evidence>
<keyword evidence="2" id="KW-0547">Nucleotide-binding</keyword>
<comment type="similarity">
    <text evidence="1">Belongs to the SIMIBI class G3E GTPase family. ArgK/MeaB subfamily.</text>
</comment>
<dbReference type="InterPro" id="IPR003593">
    <property type="entry name" value="AAA+_ATPase"/>
</dbReference>
<evidence type="ECO:0000256" key="4">
    <source>
        <dbReference type="ARBA" id="ARBA00023134"/>
    </source>
</evidence>
<dbReference type="CDD" id="cd03114">
    <property type="entry name" value="MMAA-like"/>
    <property type="match status" value="1"/>
</dbReference>
<dbReference type="GO" id="GO:0016301">
    <property type="term" value="F:kinase activity"/>
    <property type="evidence" value="ECO:0007669"/>
    <property type="project" value="UniProtKB-KW"/>
</dbReference>
<evidence type="ECO:0000259" key="6">
    <source>
        <dbReference type="SMART" id="SM00382"/>
    </source>
</evidence>
<keyword evidence="8" id="KW-1185">Reference proteome</keyword>
<dbReference type="InterPro" id="IPR005129">
    <property type="entry name" value="GTPase_ArgK"/>
</dbReference>
<dbReference type="AlphaFoldDB" id="A0A0U9HH88"/>
<dbReference type="InterPro" id="IPR027417">
    <property type="entry name" value="P-loop_NTPase"/>
</dbReference>
<keyword evidence="7" id="KW-0808">Transferase</keyword>
<dbReference type="PANTHER" id="PTHR43087">
    <property type="entry name" value="LYSINE/ARGININE/ORNITHINE TRANSPORT SYSTEM KINASE"/>
    <property type="match status" value="1"/>
</dbReference>
<dbReference type="NCBIfam" id="TIGR00750">
    <property type="entry name" value="lao"/>
    <property type="match status" value="1"/>
</dbReference>
<keyword evidence="3" id="KW-0378">Hydrolase</keyword>
<dbReference type="OrthoDB" id="9778292at2"/>
<name>A0A0U9HH88_9FIRM</name>
<dbReference type="STRING" id="224999.GCA_001485475_02225"/>
<dbReference type="Gene3D" id="3.40.50.300">
    <property type="entry name" value="P-loop containing nucleotide triphosphate hydrolases"/>
    <property type="match status" value="1"/>
</dbReference>
<dbReference type="PANTHER" id="PTHR43087:SF1">
    <property type="entry name" value="LAO_AO TRANSPORT SYSTEM ATPASE"/>
    <property type="match status" value="1"/>
</dbReference>
<sequence length="318" mass="35065">MDIVDGILKKDKRSIAKAITLIESEPEKAFDILKEIYRFTGKALVLGVTGPPGAGKSTLICQLAKRLREKNKTVGILAVDPTSPFTGGAILGDRIRMQELTKDEGVYIRSMGTRGRLGGLAQACFDAVKILDAAGMDYIIVETVGVGQSEVDIISLADIVVLVLVPGMGDEVQVIKAGIMEIGDIFVVNKADLDGADRLVSQIKMNLELSHAKNSFVPPILKTIAHTAFGIEELELAINQVYNILMGTNMLYGRRKDHLKQELQELVYEIYIDKIKNRFSAELEVFAEKILKRETDPYSAAHIILSRMEGEYSNDRKN</sequence>
<dbReference type="Pfam" id="PF03308">
    <property type="entry name" value="MeaB"/>
    <property type="match status" value="1"/>
</dbReference>
<keyword evidence="5" id="KW-0143">Chaperone</keyword>
<dbReference type="EMBL" id="DF977003">
    <property type="protein sequence ID" value="GAQ26181.1"/>
    <property type="molecule type" value="Genomic_DNA"/>
</dbReference>
<evidence type="ECO:0000256" key="2">
    <source>
        <dbReference type="ARBA" id="ARBA00022741"/>
    </source>
</evidence>
<protein>
    <submittedName>
        <fullName evidence="7">LAO/AO transport system kinase</fullName>
    </submittedName>
</protein>
<dbReference type="SMART" id="SM00382">
    <property type="entry name" value="AAA"/>
    <property type="match status" value="1"/>
</dbReference>
<dbReference type="GO" id="GO:0005525">
    <property type="term" value="F:GTP binding"/>
    <property type="evidence" value="ECO:0007669"/>
    <property type="project" value="UniProtKB-KW"/>
</dbReference>
<gene>
    <name evidence="7" type="ORF">TSYNT_9445</name>
</gene>
<dbReference type="SUPFAM" id="SSF52540">
    <property type="entry name" value="P-loop containing nucleoside triphosphate hydrolases"/>
    <property type="match status" value="1"/>
</dbReference>